<reference evidence="3 4" key="1">
    <citation type="submission" date="2016-02" db="EMBL/GenBank/DDBJ databases">
        <title>Genome analysis of coral dinoflagellate symbionts highlights evolutionary adaptations to a symbiotic lifestyle.</title>
        <authorList>
            <person name="Aranda M."/>
            <person name="Li Y."/>
            <person name="Liew Y.J."/>
            <person name="Baumgarten S."/>
            <person name="Simakov O."/>
            <person name="Wilson M."/>
            <person name="Piel J."/>
            <person name="Ashoor H."/>
            <person name="Bougouffa S."/>
            <person name="Bajic V.B."/>
            <person name="Ryu T."/>
            <person name="Ravasi T."/>
            <person name="Bayer T."/>
            <person name="Micklem G."/>
            <person name="Kim H."/>
            <person name="Bhak J."/>
            <person name="Lajeunesse T.C."/>
            <person name="Voolstra C.R."/>
        </authorList>
    </citation>
    <scope>NUCLEOTIDE SEQUENCE [LARGE SCALE GENOMIC DNA]</scope>
    <source>
        <strain evidence="3 4">CCMP2467</strain>
    </source>
</reference>
<feature type="compositionally biased region" description="Acidic residues" evidence="2">
    <location>
        <begin position="1506"/>
        <end position="1521"/>
    </location>
</feature>
<feature type="compositionally biased region" description="Low complexity" evidence="2">
    <location>
        <begin position="1105"/>
        <end position="1120"/>
    </location>
</feature>
<comment type="caution">
    <text evidence="3">The sequence shown here is derived from an EMBL/GenBank/DDBJ whole genome shotgun (WGS) entry which is preliminary data.</text>
</comment>
<sequence length="2523" mass="281734">MLPMLTALNCPTYKLGNQLIRPESAKKLSSRDGLTEDRHLESLLKIRKFLVHVEIGVEQKDLQICRIAFQAAGLGIKVQLASGNPISNEYEKAGRGIMMSGLRGVCQVKGLFKWHGEELTLLTCCSNFTTTSRANREWSYEITMPQNDHQAAVIAEWAQSLVDSSVSLDTGRISEAMRTAPERRLCPAALDETVHIEVRFGPTYWMGGFLGPCEPSGEEDGVIGGIDSQDGADGVLRVMWTAGSLCKAWEENAVLRARGRATHSITKWADAKSKGIASMTSIQHNADALYVLAKLWCPLVVVAKAPSVKLLRAELQSWRQEMHLPDDPVILHLDSWGLRRLFSLVIRRRGASRKRRDTMTEALFEVVSRYWGNGYDVNEVEPEGEDGQVPPVAEVDEYPNPEELSEDDSDQSWRIDLQEPEHEDDMDDDEAVDGVEMEDATIFYEPDNIQCMNDMQLEDMEAHLLQQLRALDLQKYLGCGLERTGSFNPDNVETQVELPTPSALPPATSNNEMETSPPSVITPSPRNLFPSLHEVETPEKALPPQEVEVAAANKAPPPQEVEDLILDFQGHASRKDQTAIKRQNKRKAEAKAKPGEAPTKARKGIQEDPVPRGGKSAPSVNESSKPKQEEPPSKRSKASGPAEALDEIWDGAFDRESLDGIWQHHDVASDQWWQWNPETWTWESMLDDTKAEEKDDGEEEEEEAEKEASFARRPAPKLKGRAPYQRWSAIRDAFNQHVAPVVRFPSKHQDPFWKAATKYFKERADDLQVLRWMPPKSGFRRGQSFLARPQSVAALAMTTPKQLNLVLRRLVSLGAPKEFIACILMVSFTSYINLQPECPLEVLEFFAGHAAIARMSEANGYTSAAIDVLYDEKRHAREIHGKRSPFDLNSDAGFAQYPVGFASKFVSLLPRLQARSVEFDEGLKLVAGIQPSVMVASLEPEEPAHMKLQLKRQEIEKQLAAVRAARSRGKGVGRSEAPVASAASGTKEAPDQCEELSETQPEEEASQENWKEDDRKPEQEDEKEAEQEDDKEAEQEDEKEAEQEEEEEPEEEAGMQDEHPKEAEGSQDVPKHPQASPHSNQGPKDTGASRKPEAAEAPMSANPLSKASVAKVPAAKAPAARVPHLSDNNAPAPEKSQPSLSPGAIDKRLRRVMTPRTNGTFKVPEKFVQQWRKGGAQRKTLESILASCGYDVDSLGLYVQDTFVQELEEIHESFQEDELVIEGEYATEETMVEWGWKRIEAVKTYCRADPERRDTYEKDVILYWCEKTVRASHRPSACPIVDPAGPGDVDPKDVSLATNGKQAMDLKKRAGVADINPDALPSSVASKVVTCLDKRHKALTVLKDAYQDIPQNKPDHRDHQKEKESDHARMLQKLRSECKKLEQQSVEINRDLSNGLIDGFTQELEDQLGAKITAAKKLTLLPKRGAVKAPNPKVKEGLKLVAGIQPSVMVASLEPEEPAHMKLQLKRQEIEKQLAAVRAARSRGKGVGRSEAPVASAASGTKEAPDQCEELSETQPEEEASQENWKEDDRKPEQEDEKEAEQEDDKEAEQEDEKEAEQEEEEEPEEEAGMQDEHPKEAEGSQDVPKHPQASPHSNQGPKDTGASRKPEAAEAPMSANPLSKASVAKVPAAKAPAARVPHLSDNNAPAPEKSQPSLSPGAIDKRLRRVMTPRTNGTFKVPEKFVQQWRKGGAQRKTLESILASCGYDVDSLGLYVQDTFVQELEEIHESFQEDELVIEGEYATEETMVEWGWKRIEAVKTYCRADPERRDTYEKDVILYWCEKTVRASHRPSACPIVDPAGPGDVDPKDVSLATNGKQAMDLKKRAGVADINPDALPSSVASKVVTCLDKRHKALTVLKDAYQDIPQNKPDHRDHQKEKESDHARMLQKLRSECKKLEQQSVEINRDLSNGLIDGFTQELEDQLGAKITAAKKLTLLPKRGAVKAPNPKVKVMVKTNHSLATSSESSLRWLVMGCAACAEVVRVADAAKGDCLDCLAVSDAAQIREEDAEVAAHKVFKKHGLSLQVNISWARIQLASSTCKVPYLKPSDYLSCLLKEHDHLVWAGGDPEARCEAFWRAYFQFQPSHQVFQQFSKDQLKRVLPLMVHGDEGTGSKKQPVSIVSFQTPWGTPTNERKFAKRKHLDNCSQCAARPWKPCCSAPPSSASASAEQAEDMRLRQQDLEELEKQWPTVSGNSYSSRHLCFILPTYMVNKGPEVLHGMLETMSTDISNLFFQGLEMSSGVCYFAALVGLKGDAKWHAHTGNFVRSYLHLGDVKDHEICPWDNAGHADHPFEDCSDIASWVTTLFQSVPWSQPGPFENIPFDTTMPAAKYRRDPLHIFKIGLARDVVGSLIILLARFYCAWDWPGDPVGLWPCMERAHKRFVLWCKAEKQTPHFKSFTKDFLHMSLVTDYAYTGSKGSDSMLLLRWLQFELGLAIQNGSHGQRDDLLRVGLRITTAARDCFRLLYSHGLWLGVNCMRALRDTVLTMTRGYSYMAKACVEMKHKADLHFLCMWLFWLGMAILNV</sequence>
<feature type="compositionally biased region" description="Acidic residues" evidence="2">
    <location>
        <begin position="991"/>
        <end position="1006"/>
    </location>
</feature>
<evidence type="ECO:0000256" key="2">
    <source>
        <dbReference type="SAM" id="MobiDB-lite"/>
    </source>
</evidence>
<feature type="compositionally biased region" description="Acidic residues" evidence="2">
    <location>
        <begin position="694"/>
        <end position="705"/>
    </location>
</feature>
<proteinExistence type="predicted"/>
<evidence type="ECO:0000313" key="4">
    <source>
        <dbReference type="Proteomes" id="UP000186817"/>
    </source>
</evidence>
<dbReference type="PANTHER" id="PTHR24216:SF65">
    <property type="entry name" value="PAXILLIN-LIKE PROTEIN 1"/>
    <property type="match status" value="1"/>
</dbReference>
<dbReference type="PANTHER" id="PTHR24216">
    <property type="entry name" value="PAXILLIN-RELATED"/>
    <property type="match status" value="1"/>
</dbReference>
<feature type="region of interest" description="Disordered" evidence="2">
    <location>
        <begin position="1481"/>
        <end position="1662"/>
    </location>
</feature>
<feature type="compositionally biased region" description="Acidic residues" evidence="2">
    <location>
        <begin position="394"/>
        <end position="410"/>
    </location>
</feature>
<feature type="compositionally biased region" description="Basic and acidic residues" evidence="2">
    <location>
        <begin position="624"/>
        <end position="633"/>
    </location>
</feature>
<evidence type="ECO:0000256" key="1">
    <source>
        <dbReference type="SAM" id="Coils"/>
    </source>
</evidence>
<feature type="region of interest" description="Disordered" evidence="2">
    <location>
        <begin position="572"/>
        <end position="643"/>
    </location>
</feature>
<feature type="compositionally biased region" description="Basic and acidic residues" evidence="2">
    <location>
        <begin position="1009"/>
        <end position="1018"/>
    </location>
</feature>
<feature type="compositionally biased region" description="Acidic residues" evidence="2">
    <location>
        <begin position="1019"/>
        <end position="1055"/>
    </location>
</feature>
<accession>A0A1Q9F359</accession>
<feature type="compositionally biased region" description="Basic and acidic residues" evidence="2">
    <location>
        <begin position="1524"/>
        <end position="1533"/>
    </location>
</feature>
<feature type="compositionally biased region" description="Polar residues" evidence="2">
    <location>
        <begin position="507"/>
        <end position="525"/>
    </location>
</feature>
<evidence type="ECO:0000313" key="3">
    <source>
        <dbReference type="EMBL" id="OLQ14042.1"/>
    </source>
</evidence>
<feature type="region of interest" description="Disordered" evidence="2">
    <location>
        <begin position="496"/>
        <end position="530"/>
    </location>
</feature>
<organism evidence="3 4">
    <name type="scientific">Symbiodinium microadriaticum</name>
    <name type="common">Dinoflagellate</name>
    <name type="synonym">Zooxanthella microadriatica</name>
    <dbReference type="NCBI Taxonomy" id="2951"/>
    <lineage>
        <taxon>Eukaryota</taxon>
        <taxon>Sar</taxon>
        <taxon>Alveolata</taxon>
        <taxon>Dinophyceae</taxon>
        <taxon>Suessiales</taxon>
        <taxon>Symbiodiniaceae</taxon>
        <taxon>Symbiodinium</taxon>
    </lineage>
</organism>
<feature type="compositionally biased region" description="Acidic residues" evidence="2">
    <location>
        <begin position="1534"/>
        <end position="1570"/>
    </location>
</feature>
<keyword evidence="1" id="KW-0175">Coiled coil</keyword>
<feature type="coiled-coil region" evidence="1">
    <location>
        <begin position="1879"/>
        <end position="1906"/>
    </location>
</feature>
<dbReference type="OrthoDB" id="445486at2759"/>
<feature type="coiled-coil region" evidence="1">
    <location>
        <begin position="1364"/>
        <end position="1391"/>
    </location>
</feature>
<dbReference type="Proteomes" id="UP000186817">
    <property type="component" value="Unassembled WGS sequence"/>
</dbReference>
<feature type="region of interest" description="Disordered" evidence="2">
    <location>
        <begin position="689"/>
        <end position="717"/>
    </location>
</feature>
<gene>
    <name evidence="3" type="ORF">AK812_SmicGene1834</name>
</gene>
<keyword evidence="4" id="KW-1185">Reference proteome</keyword>
<feature type="region of interest" description="Disordered" evidence="2">
    <location>
        <begin position="966"/>
        <end position="1147"/>
    </location>
</feature>
<feature type="region of interest" description="Disordered" evidence="2">
    <location>
        <begin position="377"/>
        <end position="413"/>
    </location>
</feature>
<feature type="compositionally biased region" description="Low complexity" evidence="2">
    <location>
        <begin position="1620"/>
        <end position="1635"/>
    </location>
</feature>
<protein>
    <submittedName>
        <fullName evidence="3">Uncharacterized protein</fullName>
    </submittedName>
</protein>
<name>A0A1Q9F359_SYMMI</name>
<dbReference type="EMBL" id="LSRX01000020">
    <property type="protein sequence ID" value="OLQ14042.1"/>
    <property type="molecule type" value="Genomic_DNA"/>
</dbReference>